<accession>A0A1T5HH77</accession>
<sequence>MIIINLLTTDMKHLVIITALILSLTSLSQLHAQQQEHRFDPPWNKPWNEGLSFTVAGVDNVPDLYGDIVDPQLVVFFAGNQFMVIDDLLAGFKKAYPDYTRIFAETLPPGILAKQIKSGSITVGNMRISHQPDVYTAGKSKISEMQDFFSRSEVYAKNNLAIMVQKGNPKNVKGLCDLGRADVMVSMPNPEWEGIGKRIEEAYVKAGGEMLRKKIMELKVKDKTTYLTQIHHRQTPMRIMYGQSQAGPVWYSEAYYQKMIGNPIEMIPVPEKENIQAIYMAGQLKTAPHPKAAEDFMNFLVSSEAKKIYRQYGFTVD</sequence>
<keyword evidence="2" id="KW-1185">Reference proteome</keyword>
<reference evidence="2" key="1">
    <citation type="submission" date="2017-02" db="EMBL/GenBank/DDBJ databases">
        <authorList>
            <person name="Varghese N."/>
            <person name="Submissions S."/>
        </authorList>
    </citation>
    <scope>NUCLEOTIDE SEQUENCE [LARGE SCALE GENOMIC DNA]</scope>
    <source>
        <strain evidence="2">DSM 22270</strain>
    </source>
</reference>
<dbReference type="AlphaFoldDB" id="A0A1T5HH77"/>
<dbReference type="STRING" id="651661.SAMN05660293_05546"/>
<dbReference type="GO" id="GO:0015689">
    <property type="term" value="P:molybdate ion transport"/>
    <property type="evidence" value="ECO:0007669"/>
    <property type="project" value="TreeGrafter"/>
</dbReference>
<evidence type="ECO:0000313" key="2">
    <source>
        <dbReference type="Proteomes" id="UP000190897"/>
    </source>
</evidence>
<organism evidence="1 2">
    <name type="scientific">Dyadobacter psychrophilus</name>
    <dbReference type="NCBI Taxonomy" id="651661"/>
    <lineage>
        <taxon>Bacteria</taxon>
        <taxon>Pseudomonadati</taxon>
        <taxon>Bacteroidota</taxon>
        <taxon>Cytophagia</taxon>
        <taxon>Cytophagales</taxon>
        <taxon>Spirosomataceae</taxon>
        <taxon>Dyadobacter</taxon>
    </lineage>
</organism>
<name>A0A1T5HH77_9BACT</name>
<dbReference type="Pfam" id="PF13531">
    <property type="entry name" value="SBP_bac_11"/>
    <property type="match status" value="1"/>
</dbReference>
<gene>
    <name evidence="1" type="ORF">SAMN05660293_05546</name>
</gene>
<dbReference type="PANTHER" id="PTHR30632:SF0">
    <property type="entry name" value="SULFATE-BINDING PROTEIN"/>
    <property type="match status" value="1"/>
</dbReference>
<evidence type="ECO:0000313" key="1">
    <source>
        <dbReference type="EMBL" id="SKC19891.1"/>
    </source>
</evidence>
<dbReference type="PANTHER" id="PTHR30632">
    <property type="entry name" value="MOLYBDATE-BINDING PERIPLASMIC PROTEIN"/>
    <property type="match status" value="1"/>
</dbReference>
<dbReference type="InterPro" id="IPR050682">
    <property type="entry name" value="ModA/WtpA"/>
</dbReference>
<protein>
    <submittedName>
        <fullName evidence="1">ABC-type molybdate transport system, substrate-binding protein</fullName>
    </submittedName>
</protein>
<dbReference type="Proteomes" id="UP000190897">
    <property type="component" value="Unassembled WGS sequence"/>
</dbReference>
<dbReference type="GO" id="GO:0030973">
    <property type="term" value="F:molybdate ion binding"/>
    <property type="evidence" value="ECO:0007669"/>
    <property type="project" value="TreeGrafter"/>
</dbReference>
<dbReference type="Gene3D" id="3.40.190.10">
    <property type="entry name" value="Periplasmic binding protein-like II"/>
    <property type="match status" value="2"/>
</dbReference>
<dbReference type="EMBL" id="FUZA01000015">
    <property type="protein sequence ID" value="SKC19891.1"/>
    <property type="molecule type" value="Genomic_DNA"/>
</dbReference>
<proteinExistence type="predicted"/>
<dbReference type="SUPFAM" id="SSF53850">
    <property type="entry name" value="Periplasmic binding protein-like II"/>
    <property type="match status" value="1"/>
</dbReference>